<evidence type="ECO:0000256" key="1">
    <source>
        <dbReference type="ARBA" id="ARBA00004180"/>
    </source>
</evidence>
<name>A0A1B2J8M8_PICPA</name>
<comment type="similarity">
    <text evidence="2 6">Belongs to the clathrin light chain family.</text>
</comment>
<protein>
    <recommendedName>
        <fullName evidence="6">Clathrin light chain</fullName>
    </recommendedName>
</protein>
<evidence type="ECO:0000313" key="8">
    <source>
        <dbReference type="EMBL" id="ANZ74346.1"/>
    </source>
</evidence>
<dbReference type="PANTHER" id="PTHR10639">
    <property type="entry name" value="CLATHRIN LIGHT CHAIN"/>
    <property type="match status" value="1"/>
</dbReference>
<evidence type="ECO:0000256" key="7">
    <source>
        <dbReference type="SAM" id="MobiDB-lite"/>
    </source>
</evidence>
<reference evidence="8 9" key="1">
    <citation type="submission" date="2016-02" db="EMBL/GenBank/DDBJ databases">
        <title>Comparative genomic and transcriptomic foundation for Pichia pastoris.</title>
        <authorList>
            <person name="Love K.R."/>
            <person name="Shah K.A."/>
            <person name="Whittaker C.A."/>
            <person name="Wu J."/>
            <person name="Bartlett M.C."/>
            <person name="Ma D."/>
            <person name="Leeson R.L."/>
            <person name="Priest M."/>
            <person name="Young S.K."/>
            <person name="Love J.C."/>
        </authorList>
    </citation>
    <scope>NUCLEOTIDE SEQUENCE [LARGE SCALE GENOMIC DNA]</scope>
    <source>
        <strain evidence="8 9">ATCC 28485</strain>
    </source>
</reference>
<sequence length="217" mass="24860">MADKFPELQDVDTGASSGESPSQGDFLSREKELLGDEFITERDQELVEDNVDEFDEFESNFPKVDADQEESIPADDAPEEEAHTPLHSTFDNLNLKESKPIQEWKERTELEISKRDEVAAKKHEEIKKQAEKDVDDFYVNYNDKKEKSLKATKEDEEKFIAKRDSFFDEGSVWDRTVELLKLKKNSSSGADEKDKTRFKEILLSLKGKENVPGAAGY</sequence>
<dbReference type="PANTHER" id="PTHR10639:SF7">
    <property type="entry name" value="CLATHRIN LIGHT CHAIN"/>
    <property type="match status" value="1"/>
</dbReference>
<comment type="subcellular location">
    <subcellularLocation>
        <location evidence="1 6">Cytoplasmic vesicle membrane</location>
        <topology evidence="1 6">Peripheral membrane protein</topology>
        <orientation evidence="1 6">Cytoplasmic side</orientation>
    </subcellularLocation>
    <subcellularLocation>
        <location evidence="6">Membrane</location>
        <location evidence="6">Coated pit</location>
        <topology evidence="6">Peripheral membrane protein</topology>
        <orientation evidence="6">Cytoplasmic side</orientation>
    </subcellularLocation>
    <text evidence="6">Cytoplasmic face of coated pits and vesicles.</text>
</comment>
<dbReference type="GO" id="GO:0005198">
    <property type="term" value="F:structural molecule activity"/>
    <property type="evidence" value="ECO:0007669"/>
    <property type="project" value="InterPro"/>
</dbReference>
<keyword evidence="4 6" id="KW-0168">Coated pit</keyword>
<proteinExistence type="inferred from homology"/>
<feature type="region of interest" description="Disordered" evidence="7">
    <location>
        <begin position="1"/>
        <end position="29"/>
    </location>
</feature>
<feature type="compositionally biased region" description="Acidic residues" evidence="7">
    <location>
        <begin position="67"/>
        <end position="79"/>
    </location>
</feature>
<feature type="compositionally biased region" description="Polar residues" evidence="7">
    <location>
        <begin position="14"/>
        <end position="25"/>
    </location>
</feature>
<dbReference type="GO" id="GO:0030130">
    <property type="term" value="C:clathrin coat of trans-Golgi network vesicle"/>
    <property type="evidence" value="ECO:0007669"/>
    <property type="project" value="InterPro"/>
</dbReference>
<dbReference type="OrthoDB" id="5512at2759"/>
<gene>
    <name evidence="8" type="primary">CLC1</name>
    <name evidence="8" type="ORF">ATY40_BA7500914</name>
</gene>
<keyword evidence="9" id="KW-1185">Reference proteome</keyword>
<dbReference type="Pfam" id="PF01086">
    <property type="entry name" value="Clathrin_lg_ch"/>
    <property type="match status" value="1"/>
</dbReference>
<dbReference type="InterPro" id="IPR000996">
    <property type="entry name" value="Clathrin_L-chain"/>
</dbReference>
<comment type="function">
    <text evidence="6">Clathrin is the major protein of the polyhedral coat of coated pits and vesicles.</text>
</comment>
<evidence type="ECO:0000313" key="9">
    <source>
        <dbReference type="Proteomes" id="UP000094565"/>
    </source>
</evidence>
<evidence type="ECO:0000256" key="5">
    <source>
        <dbReference type="ARBA" id="ARBA00023329"/>
    </source>
</evidence>
<evidence type="ECO:0000256" key="6">
    <source>
        <dbReference type="RuleBase" id="RU363137"/>
    </source>
</evidence>
<dbReference type="GO" id="GO:0072583">
    <property type="term" value="P:clathrin-dependent endocytosis"/>
    <property type="evidence" value="ECO:0007669"/>
    <property type="project" value="TreeGrafter"/>
</dbReference>
<accession>A0A1B2J8M8</accession>
<feature type="region of interest" description="Disordered" evidence="7">
    <location>
        <begin position="56"/>
        <end position="94"/>
    </location>
</feature>
<dbReference type="EMBL" id="CP014584">
    <property type="protein sequence ID" value="ANZ74346.1"/>
    <property type="molecule type" value="Genomic_DNA"/>
</dbReference>
<organism evidence="8 9">
    <name type="scientific">Komagataella pastoris</name>
    <name type="common">Yeast</name>
    <name type="synonym">Pichia pastoris</name>
    <dbReference type="NCBI Taxonomy" id="4922"/>
    <lineage>
        <taxon>Eukaryota</taxon>
        <taxon>Fungi</taxon>
        <taxon>Dikarya</taxon>
        <taxon>Ascomycota</taxon>
        <taxon>Saccharomycotina</taxon>
        <taxon>Pichiomycetes</taxon>
        <taxon>Pichiales</taxon>
        <taxon>Pichiaceae</taxon>
        <taxon>Komagataella</taxon>
    </lineage>
</organism>
<keyword evidence="5 6" id="KW-0968">Cytoplasmic vesicle</keyword>
<dbReference type="GO" id="GO:0006886">
    <property type="term" value="P:intracellular protein transport"/>
    <property type="evidence" value="ECO:0007669"/>
    <property type="project" value="InterPro"/>
</dbReference>
<evidence type="ECO:0000256" key="3">
    <source>
        <dbReference type="ARBA" id="ARBA00023136"/>
    </source>
</evidence>
<dbReference type="GO" id="GO:0032050">
    <property type="term" value="F:clathrin heavy chain binding"/>
    <property type="evidence" value="ECO:0007669"/>
    <property type="project" value="TreeGrafter"/>
</dbReference>
<dbReference type="Proteomes" id="UP000094565">
    <property type="component" value="Chromosome 1"/>
</dbReference>
<dbReference type="AlphaFoldDB" id="A0A1B2J8M8"/>
<evidence type="ECO:0000256" key="4">
    <source>
        <dbReference type="ARBA" id="ARBA00023176"/>
    </source>
</evidence>
<evidence type="ECO:0000256" key="2">
    <source>
        <dbReference type="ARBA" id="ARBA00005263"/>
    </source>
</evidence>
<keyword evidence="3 6" id="KW-0472">Membrane</keyword>
<dbReference type="GO" id="GO:0030132">
    <property type="term" value="C:clathrin coat of coated pit"/>
    <property type="evidence" value="ECO:0007669"/>
    <property type="project" value="InterPro"/>
</dbReference>